<dbReference type="AlphaFoldDB" id="A0A4V1L680"/>
<dbReference type="Proteomes" id="UP000289437">
    <property type="component" value="Unassembled WGS sequence"/>
</dbReference>
<dbReference type="InterPro" id="IPR051200">
    <property type="entry name" value="Host-pathogen_enzymatic-act"/>
</dbReference>
<proteinExistence type="predicted"/>
<reference evidence="3" key="2">
    <citation type="submission" date="2019-02" db="EMBL/GenBank/DDBJ databases">
        <title>Granulicella sibirica sp. nov., a psychrotolerant acidobacterium isolated from an organic soil layer in forested tundra, West Siberia.</title>
        <authorList>
            <person name="Oshkin I.Y."/>
            <person name="Kulichevskaya I.S."/>
            <person name="Rijpstra W.I.C."/>
            <person name="Sinninghe Damste J.S."/>
            <person name="Rakitin A.L."/>
            <person name="Ravin N.V."/>
            <person name="Dedysh S.N."/>
        </authorList>
    </citation>
    <scope>NUCLEOTIDE SEQUENCE [LARGE SCALE GENOMIC DNA]</scope>
    <source>
        <strain evidence="3">AF10</strain>
    </source>
</reference>
<protein>
    <recommendedName>
        <fullName evidence="4">Surface antigen protein</fullName>
    </recommendedName>
</protein>
<keyword evidence="1" id="KW-0732">Signal</keyword>
<name>A0A4V1L680_9BACT</name>
<dbReference type="SUPFAM" id="SSF50969">
    <property type="entry name" value="YVTN repeat-like/Quinoprotein amine dehydrogenase"/>
    <property type="match status" value="1"/>
</dbReference>
<evidence type="ECO:0000256" key="1">
    <source>
        <dbReference type="SAM" id="SignalP"/>
    </source>
</evidence>
<evidence type="ECO:0000313" key="3">
    <source>
        <dbReference type="Proteomes" id="UP000289437"/>
    </source>
</evidence>
<dbReference type="Gene3D" id="2.130.10.10">
    <property type="entry name" value="YVTN repeat-like/Quinoprotein amine dehydrogenase"/>
    <property type="match status" value="2"/>
</dbReference>
<feature type="signal peptide" evidence="1">
    <location>
        <begin position="1"/>
        <end position="25"/>
    </location>
</feature>
<dbReference type="Pfam" id="PF02239">
    <property type="entry name" value="Cytochrom_D1"/>
    <property type="match status" value="1"/>
</dbReference>
<evidence type="ECO:0008006" key="4">
    <source>
        <dbReference type="Google" id="ProtNLM"/>
    </source>
</evidence>
<evidence type="ECO:0000313" key="2">
    <source>
        <dbReference type="EMBL" id="RXH58334.1"/>
    </source>
</evidence>
<keyword evidence="3" id="KW-1185">Reference proteome</keyword>
<dbReference type="PANTHER" id="PTHR47197:SF3">
    <property type="entry name" value="DIHYDRO-HEME D1 DEHYDROGENASE"/>
    <property type="match status" value="1"/>
</dbReference>
<feature type="chain" id="PRO_5021013634" description="Surface antigen protein" evidence="1">
    <location>
        <begin position="26"/>
        <end position="336"/>
    </location>
</feature>
<accession>A0A4V1L680</accession>
<comment type="caution">
    <text evidence="2">The sequence shown here is derived from an EMBL/GenBank/DDBJ whole genome shotgun (WGS) entry which is preliminary data.</text>
</comment>
<dbReference type="OrthoDB" id="9770071at2"/>
<dbReference type="EMBL" id="RDSM01000001">
    <property type="protein sequence ID" value="RXH58334.1"/>
    <property type="molecule type" value="Genomic_DNA"/>
</dbReference>
<organism evidence="2 3">
    <name type="scientific">Granulicella sibirica</name>
    <dbReference type="NCBI Taxonomy" id="2479048"/>
    <lineage>
        <taxon>Bacteria</taxon>
        <taxon>Pseudomonadati</taxon>
        <taxon>Acidobacteriota</taxon>
        <taxon>Terriglobia</taxon>
        <taxon>Terriglobales</taxon>
        <taxon>Acidobacteriaceae</taxon>
        <taxon>Granulicella</taxon>
    </lineage>
</organism>
<sequence>MMTFRRRRLYALLAVASSVFTSLQAQESGPLFVVPEAKGHRLVLVDPRLKTIVGSIPVPGFPHEVAFSKDGRTAWVPSYSDAIVGNPGVNGQTIDVINMQTRSVTQSWDLGKPLRPHKAMLLGNDNLLVSTELAQTLSILDTTTGKITGEIPTGAAESHVFVMKADGRKIYTANLHSGSVSVLDLPSRKLLKVIPISALVQRVALSKDGRWLFATDGKSHNIVVIDTTTDTITRTIPVGGTPFSVKVSPDGKWLLVGEDVEAKGKLEAVDLMDLTVQHSYDVDRLPYGIEFYGNEAFVACYLSGNLEVLDMSTWTLEAPITGVAHGDGITLWPGLK</sequence>
<dbReference type="PANTHER" id="PTHR47197">
    <property type="entry name" value="PROTEIN NIRF"/>
    <property type="match status" value="1"/>
</dbReference>
<dbReference type="NCBIfam" id="TIGR02276">
    <property type="entry name" value="beta_rpt_yvtn"/>
    <property type="match status" value="1"/>
</dbReference>
<dbReference type="InterPro" id="IPR011964">
    <property type="entry name" value="YVTN_b-propeller_repeat"/>
</dbReference>
<reference evidence="2 3" key="1">
    <citation type="submission" date="2018-11" db="EMBL/GenBank/DDBJ databases">
        <authorList>
            <person name="Mardanov A.V."/>
            <person name="Ravin N.V."/>
            <person name="Dedysh S.N."/>
        </authorList>
    </citation>
    <scope>NUCLEOTIDE SEQUENCE [LARGE SCALE GENOMIC DNA]</scope>
    <source>
        <strain evidence="2 3">AF10</strain>
    </source>
</reference>
<dbReference type="InterPro" id="IPR015943">
    <property type="entry name" value="WD40/YVTN_repeat-like_dom_sf"/>
</dbReference>
<gene>
    <name evidence="2" type="ORF">GRAN_1644</name>
</gene>
<dbReference type="RefSeq" id="WP_128912349.1">
    <property type="nucleotide sequence ID" value="NZ_RDSM01000001.1"/>
</dbReference>
<dbReference type="InterPro" id="IPR011044">
    <property type="entry name" value="Quino_amine_DH_bsu"/>
</dbReference>